<keyword evidence="2" id="KW-0805">Transcription regulation</keyword>
<dbReference type="Gene3D" id="1.10.10.10">
    <property type="entry name" value="Winged helix-like DNA-binding domain superfamily/Winged helix DNA-binding domain"/>
    <property type="match status" value="1"/>
</dbReference>
<keyword evidence="4" id="KW-0804">Transcription</keyword>
<dbReference type="EMBL" id="LYMM01000036">
    <property type="protein sequence ID" value="PNU04358.1"/>
    <property type="molecule type" value="Genomic_DNA"/>
</dbReference>
<dbReference type="GO" id="GO:0003700">
    <property type="term" value="F:DNA-binding transcription factor activity"/>
    <property type="evidence" value="ECO:0007669"/>
    <property type="project" value="InterPro"/>
</dbReference>
<dbReference type="PANTHER" id="PTHR30537:SF5">
    <property type="entry name" value="HTH-TYPE TRANSCRIPTIONAL ACTIVATOR TTDR-RELATED"/>
    <property type="match status" value="1"/>
</dbReference>
<dbReference type="FunFam" id="1.10.10.10:FF:000001">
    <property type="entry name" value="LysR family transcriptional regulator"/>
    <property type="match status" value="1"/>
</dbReference>
<dbReference type="InterPro" id="IPR058163">
    <property type="entry name" value="LysR-type_TF_proteobact-type"/>
</dbReference>
<dbReference type="RefSeq" id="WP_103096300.1">
    <property type="nucleotide sequence ID" value="NZ_LYMM01000036.1"/>
</dbReference>
<dbReference type="InterPro" id="IPR036390">
    <property type="entry name" value="WH_DNA-bd_sf"/>
</dbReference>
<dbReference type="Pfam" id="PF03466">
    <property type="entry name" value="LysR_substrate"/>
    <property type="match status" value="1"/>
</dbReference>
<protein>
    <submittedName>
        <fullName evidence="6">LysR family transcriptional regulator</fullName>
    </submittedName>
</protein>
<dbReference type="OrthoDB" id="9813056at2"/>
<gene>
    <name evidence="6" type="ORF">A8V01_20415</name>
</gene>
<organism evidence="6 7">
    <name type="scientific">Novosphingobium guangzhouense</name>
    <dbReference type="NCBI Taxonomy" id="1850347"/>
    <lineage>
        <taxon>Bacteria</taxon>
        <taxon>Pseudomonadati</taxon>
        <taxon>Pseudomonadota</taxon>
        <taxon>Alphaproteobacteria</taxon>
        <taxon>Sphingomonadales</taxon>
        <taxon>Sphingomonadaceae</taxon>
        <taxon>Novosphingobium</taxon>
    </lineage>
</organism>
<keyword evidence="7" id="KW-1185">Reference proteome</keyword>
<dbReference type="InterPro" id="IPR000847">
    <property type="entry name" value="LysR_HTH_N"/>
</dbReference>
<evidence type="ECO:0000313" key="7">
    <source>
        <dbReference type="Proteomes" id="UP000236327"/>
    </source>
</evidence>
<dbReference type="PANTHER" id="PTHR30537">
    <property type="entry name" value="HTH-TYPE TRANSCRIPTIONAL REGULATOR"/>
    <property type="match status" value="1"/>
</dbReference>
<keyword evidence="3" id="KW-0238">DNA-binding</keyword>
<evidence type="ECO:0000259" key="5">
    <source>
        <dbReference type="PROSITE" id="PS50931"/>
    </source>
</evidence>
<feature type="domain" description="HTH lysR-type" evidence="5">
    <location>
        <begin position="1"/>
        <end position="60"/>
    </location>
</feature>
<dbReference type="PROSITE" id="PS50931">
    <property type="entry name" value="HTH_LYSR"/>
    <property type="match status" value="1"/>
</dbReference>
<dbReference type="SUPFAM" id="SSF46785">
    <property type="entry name" value="Winged helix' DNA-binding domain"/>
    <property type="match status" value="1"/>
</dbReference>
<name>A0A2K2G031_9SPHN</name>
<dbReference type="AlphaFoldDB" id="A0A2K2G031"/>
<evidence type="ECO:0000256" key="2">
    <source>
        <dbReference type="ARBA" id="ARBA00023015"/>
    </source>
</evidence>
<sequence length="300" mass="32509">MANELDDISAFVTVARAGGFREAARVSGVSASGLSEALRRLETRLSIRLLHRTTRSISTTEAGTRLLERLSPALAEIEAALDAVHAETDQPAGTLRLNVPANVARTVLPGILPPFLRAHPQIRVEVTVEDSFVDILASGADAGIRYEERLEQDMIAVPIGPRAQRIITAAAPAYLAAHGRPAHPRDLLDHACLRLRFSSGARATWEFERGDEVIRIDPPGPLLIQPGSACDLLVEAAAAGLGVVRLFEDWLAPAMQSGALKRILDEWDAPFSGPMLYYSGRRQLPPPLRAFIDFTRTPPA</sequence>
<evidence type="ECO:0000313" key="6">
    <source>
        <dbReference type="EMBL" id="PNU04358.1"/>
    </source>
</evidence>
<comment type="caution">
    <text evidence="6">The sequence shown here is derived from an EMBL/GenBank/DDBJ whole genome shotgun (WGS) entry which is preliminary data.</text>
</comment>
<dbReference type="InterPro" id="IPR036388">
    <property type="entry name" value="WH-like_DNA-bd_sf"/>
</dbReference>
<evidence type="ECO:0000256" key="1">
    <source>
        <dbReference type="ARBA" id="ARBA00009437"/>
    </source>
</evidence>
<dbReference type="InterPro" id="IPR005119">
    <property type="entry name" value="LysR_subst-bd"/>
</dbReference>
<evidence type="ECO:0000256" key="3">
    <source>
        <dbReference type="ARBA" id="ARBA00023125"/>
    </source>
</evidence>
<dbReference type="Gene3D" id="3.40.190.290">
    <property type="match status" value="1"/>
</dbReference>
<dbReference type="GO" id="GO:0003677">
    <property type="term" value="F:DNA binding"/>
    <property type="evidence" value="ECO:0007669"/>
    <property type="project" value="UniProtKB-KW"/>
</dbReference>
<evidence type="ECO:0000256" key="4">
    <source>
        <dbReference type="ARBA" id="ARBA00023163"/>
    </source>
</evidence>
<dbReference type="SUPFAM" id="SSF53850">
    <property type="entry name" value="Periplasmic binding protein-like II"/>
    <property type="match status" value="1"/>
</dbReference>
<reference evidence="6 7" key="1">
    <citation type="submission" date="2016-05" db="EMBL/GenBank/DDBJ databases">
        <title>Complete genome sequence of Novosphingobium guangzhouense SA925(T).</title>
        <authorList>
            <person name="Sha S."/>
        </authorList>
    </citation>
    <scope>NUCLEOTIDE SEQUENCE [LARGE SCALE GENOMIC DNA]</scope>
    <source>
        <strain evidence="6 7">SA925</strain>
    </source>
</reference>
<dbReference type="Pfam" id="PF00126">
    <property type="entry name" value="HTH_1"/>
    <property type="match status" value="1"/>
</dbReference>
<proteinExistence type="inferred from homology"/>
<dbReference type="Proteomes" id="UP000236327">
    <property type="component" value="Unassembled WGS sequence"/>
</dbReference>
<comment type="similarity">
    <text evidence="1">Belongs to the LysR transcriptional regulatory family.</text>
</comment>
<accession>A0A2K2G031</accession>